<feature type="domain" description="C2H2-type" evidence="3">
    <location>
        <begin position="296"/>
        <end position="324"/>
    </location>
</feature>
<feature type="compositionally biased region" description="Polar residues" evidence="2">
    <location>
        <begin position="95"/>
        <end position="104"/>
    </location>
</feature>
<dbReference type="SUPFAM" id="SSF57667">
    <property type="entry name" value="beta-beta-alpha zinc fingers"/>
    <property type="match status" value="1"/>
</dbReference>
<dbReference type="EMBL" id="JBANRG010000055">
    <property type="protein sequence ID" value="KAK7443233.1"/>
    <property type="molecule type" value="Genomic_DNA"/>
</dbReference>
<evidence type="ECO:0000313" key="5">
    <source>
        <dbReference type="Proteomes" id="UP001498398"/>
    </source>
</evidence>
<feature type="region of interest" description="Disordered" evidence="2">
    <location>
        <begin position="224"/>
        <end position="272"/>
    </location>
</feature>
<sequence>MSHIFTLDDLARCKVSFDFANPGQPSSINWQPRIQAVSVPTSSQTLSIRVDESFVNGRPCLTLFLVHDPESVSLKQKPVETFAEALPSPFIPPETSVNEISHQNSTKTERTRSISTTSSSSESSLAYSDSPETQLSFGFSPLDLCEPWELASNPAQDSAQLFAGSHSPEVVFPPNLSSNDEILDDTSLLSSLMSLDMFFGSKSGSADLSLTGIPVFSSTFSPVEFGSESGQSDHSSPEVISTSSPAIQQEKDAHDRRLRGGRSARQSNNGCARNHPPDCNCGAVHSRTATQKKKRVQCSLCEETFSRRHDMMRHESSQHGKVQDWTCDKCRRFFSSEAMLMVHKCPAFR</sequence>
<name>A0ABR1IWT6_9AGAR</name>
<evidence type="ECO:0000256" key="2">
    <source>
        <dbReference type="SAM" id="MobiDB-lite"/>
    </source>
</evidence>
<protein>
    <recommendedName>
        <fullName evidence="3">C2H2-type domain-containing protein</fullName>
    </recommendedName>
</protein>
<evidence type="ECO:0000256" key="1">
    <source>
        <dbReference type="PROSITE-ProRule" id="PRU00042"/>
    </source>
</evidence>
<dbReference type="Gene3D" id="3.30.160.60">
    <property type="entry name" value="Classic Zinc Finger"/>
    <property type="match status" value="1"/>
</dbReference>
<keyword evidence="1" id="KW-0863">Zinc-finger</keyword>
<keyword evidence="1" id="KW-0479">Metal-binding</keyword>
<dbReference type="InterPro" id="IPR013087">
    <property type="entry name" value="Znf_C2H2_type"/>
</dbReference>
<keyword evidence="1" id="KW-0862">Zinc</keyword>
<gene>
    <name evidence="4" type="ORF">VKT23_015831</name>
</gene>
<organism evidence="4 5">
    <name type="scientific">Marasmiellus scandens</name>
    <dbReference type="NCBI Taxonomy" id="2682957"/>
    <lineage>
        <taxon>Eukaryota</taxon>
        <taxon>Fungi</taxon>
        <taxon>Dikarya</taxon>
        <taxon>Basidiomycota</taxon>
        <taxon>Agaricomycotina</taxon>
        <taxon>Agaricomycetes</taxon>
        <taxon>Agaricomycetidae</taxon>
        <taxon>Agaricales</taxon>
        <taxon>Marasmiineae</taxon>
        <taxon>Omphalotaceae</taxon>
        <taxon>Marasmiellus</taxon>
    </lineage>
</organism>
<reference evidence="4 5" key="1">
    <citation type="submission" date="2024-01" db="EMBL/GenBank/DDBJ databases">
        <title>A draft genome for the cacao thread blight pathogen Marasmiellus scandens.</title>
        <authorList>
            <person name="Baruah I.K."/>
            <person name="Leung J."/>
            <person name="Bukari Y."/>
            <person name="Amoako-Attah I."/>
            <person name="Meinhardt L.W."/>
            <person name="Bailey B.A."/>
            <person name="Cohen S.P."/>
        </authorList>
    </citation>
    <scope>NUCLEOTIDE SEQUENCE [LARGE SCALE GENOMIC DNA]</scope>
    <source>
        <strain evidence="4 5">GH-19</strain>
    </source>
</reference>
<dbReference type="PROSITE" id="PS50157">
    <property type="entry name" value="ZINC_FINGER_C2H2_2"/>
    <property type="match status" value="1"/>
</dbReference>
<evidence type="ECO:0000259" key="3">
    <source>
        <dbReference type="PROSITE" id="PS50157"/>
    </source>
</evidence>
<dbReference type="InterPro" id="IPR036236">
    <property type="entry name" value="Znf_C2H2_sf"/>
</dbReference>
<proteinExistence type="predicted"/>
<dbReference type="Proteomes" id="UP001498398">
    <property type="component" value="Unassembled WGS sequence"/>
</dbReference>
<keyword evidence="5" id="KW-1185">Reference proteome</keyword>
<dbReference type="PROSITE" id="PS00028">
    <property type="entry name" value="ZINC_FINGER_C2H2_1"/>
    <property type="match status" value="1"/>
</dbReference>
<comment type="caution">
    <text evidence="4">The sequence shown here is derived from an EMBL/GenBank/DDBJ whole genome shotgun (WGS) entry which is preliminary data.</text>
</comment>
<accession>A0ABR1IWT6</accession>
<feature type="region of interest" description="Disordered" evidence="2">
    <location>
        <begin position="87"/>
        <end position="129"/>
    </location>
</feature>
<feature type="compositionally biased region" description="Low complexity" evidence="2">
    <location>
        <begin position="113"/>
        <end position="124"/>
    </location>
</feature>
<evidence type="ECO:0000313" key="4">
    <source>
        <dbReference type="EMBL" id="KAK7443233.1"/>
    </source>
</evidence>
<feature type="compositionally biased region" description="Polar residues" evidence="2">
    <location>
        <begin position="228"/>
        <end position="247"/>
    </location>
</feature>